<protein>
    <submittedName>
        <fullName evidence="2">Hydrogenase expression/formation protein HoxV</fullName>
    </submittedName>
</protein>
<feature type="binding site" evidence="1">
    <location>
        <position position="308"/>
    </location>
    <ligand>
        <name>Mg(2+)</name>
        <dbReference type="ChEBI" id="CHEBI:18420"/>
    </ligand>
</feature>
<keyword evidence="2" id="KW-0371">Homeobox</keyword>
<reference evidence="2 3" key="1">
    <citation type="submission" date="2016-12" db="EMBL/GenBank/DDBJ databases">
        <authorList>
            <person name="Song W.-J."/>
            <person name="Kurnit D.M."/>
        </authorList>
    </citation>
    <scope>NUCLEOTIDE SEQUENCE [LARGE SCALE GENOMIC DNA]</scope>
    <source>
        <strain evidence="2 3">STM7296</strain>
    </source>
</reference>
<organism evidence="2 3">
    <name type="scientific">Paraburkholderia ribeironis</name>
    <dbReference type="NCBI Taxonomy" id="1247936"/>
    <lineage>
        <taxon>Bacteria</taxon>
        <taxon>Pseudomonadati</taxon>
        <taxon>Pseudomonadota</taxon>
        <taxon>Betaproteobacteria</taxon>
        <taxon>Burkholderiales</taxon>
        <taxon>Burkholderiaceae</taxon>
        <taxon>Paraburkholderia</taxon>
    </lineage>
</organism>
<dbReference type="GO" id="GO:0016151">
    <property type="term" value="F:nickel cation binding"/>
    <property type="evidence" value="ECO:0007669"/>
    <property type="project" value="InterPro"/>
</dbReference>
<dbReference type="Proteomes" id="UP000187012">
    <property type="component" value="Unassembled WGS sequence"/>
</dbReference>
<dbReference type="AlphaFoldDB" id="A0A1N7RT00"/>
<keyword evidence="1" id="KW-0533">Nickel</keyword>
<keyword evidence="1" id="KW-0479">Metal-binding</keyword>
<keyword evidence="1" id="KW-0460">Magnesium</keyword>
<evidence type="ECO:0000256" key="1">
    <source>
        <dbReference type="PIRSR" id="PIRSR601501-1"/>
    </source>
</evidence>
<dbReference type="InterPro" id="IPR029014">
    <property type="entry name" value="NiFe-Hase_large"/>
</dbReference>
<dbReference type="OrthoDB" id="9157196at2"/>
<dbReference type="PANTHER" id="PTHR42958:SF4">
    <property type="entry name" value="HYDROGENASE EXPRESSION_FORMATION PROTEIN HUPK"/>
    <property type="match status" value="1"/>
</dbReference>
<evidence type="ECO:0000313" key="3">
    <source>
        <dbReference type="Proteomes" id="UP000187012"/>
    </source>
</evidence>
<dbReference type="PANTHER" id="PTHR42958">
    <property type="entry name" value="HYDROGENASE-2 LARGE CHAIN"/>
    <property type="match status" value="1"/>
</dbReference>
<gene>
    <name evidence="2" type="primary">hoxV</name>
    <name evidence="2" type="ORF">BN2475_140081</name>
</gene>
<dbReference type="RefSeq" id="WP_143325745.1">
    <property type="nucleotide sequence ID" value="NZ_CYGX02000014.1"/>
</dbReference>
<feature type="binding site" evidence="1">
    <location>
        <position position="351"/>
    </location>
    <ligand>
        <name>Ni(2+)</name>
        <dbReference type="ChEBI" id="CHEBI:49786"/>
    </ligand>
</feature>
<proteinExistence type="predicted"/>
<dbReference type="SUPFAM" id="SSF56762">
    <property type="entry name" value="HydB/Nqo4-like"/>
    <property type="match status" value="1"/>
</dbReference>
<keyword evidence="3" id="KW-1185">Reference proteome</keyword>
<dbReference type="EMBL" id="CYGX02000014">
    <property type="protein sequence ID" value="SIT38241.1"/>
    <property type="molecule type" value="Genomic_DNA"/>
</dbReference>
<name>A0A1N7RT00_9BURK</name>
<accession>A0A1N7RT00</accession>
<evidence type="ECO:0000313" key="2">
    <source>
        <dbReference type="EMBL" id="SIT38241.1"/>
    </source>
</evidence>
<dbReference type="Gene3D" id="1.10.645.10">
    <property type="entry name" value="Cytochrome-c3 Hydrogenase, chain B"/>
    <property type="match status" value="2"/>
</dbReference>
<dbReference type="STRING" id="1247936.BN2475_140081"/>
<dbReference type="Pfam" id="PF00374">
    <property type="entry name" value="NiFeSe_Hases"/>
    <property type="match status" value="1"/>
</dbReference>
<dbReference type="InterPro" id="IPR001501">
    <property type="entry name" value="Ni-dep_hyd_lsu"/>
</dbReference>
<comment type="cofactor">
    <cofactor evidence="1">
        <name>Ni(2+)</name>
        <dbReference type="ChEBI" id="CHEBI:49786"/>
    </cofactor>
</comment>
<dbReference type="InterPro" id="IPR050867">
    <property type="entry name" value="NiFe/NiFeSe_hydrgnase_LSU"/>
</dbReference>
<sequence>MNIASDTSLILHPGRRPAITGGLSGLAERLLVDRHVDTVADVLGRLYALCGVAHRVCATLAVNAALGRVGHAKHEQLRMLADETTREHVRCIWLDWPVRLASGHHAILPGDVSNIPLLRYGSTLDEARYWLERAALGMRLDAWLNGWNEDPAGFLGSWSERCCTWPAKALAYCREHAQENVPCHPLLVHAQPVTLRAQAARMAVLADSTFLAADEPPCETGCWTRLNQTSLGSAIDTVWLRLGCRVAELARLLATVPDRRGTKGLVCGALPAGELRAISWCEMSRGLLMHWVELRDTAHGPMVGDYRIVSPTDWNFHPRGAVARTLERFPASASLSGWKRAAVLAAAYDPCVAYQIGYANKDDARMDHA</sequence>
<dbReference type="GO" id="GO:0003677">
    <property type="term" value="F:DNA binding"/>
    <property type="evidence" value="ECO:0007669"/>
    <property type="project" value="UniProtKB-KW"/>
</dbReference>